<evidence type="ECO:0000259" key="1">
    <source>
        <dbReference type="Pfam" id="PF08348"/>
    </source>
</evidence>
<dbReference type="KEGG" id="pms:KNP414_06945"/>
<feature type="domain" description="YheO-like" evidence="1">
    <location>
        <begin position="11"/>
        <end position="119"/>
    </location>
</feature>
<sequence>MESIRDEFDFLSVLVKGIAAQFGENCEVVLHDLTGSYESTIVAIENGHITGRKVGDPGTNLGLELLRGSQVDGNRFNYVTQTKDGRMLRSTSMYMKNAEGRTVGALCINFDITDLMVAERTLHSLTAANLQPEVKESFVSNVSDLLDALIQEAQEDVGRPVALMTKEDKMRMIALLDRKGAFLIKKGGEKICAYLNISKYTLYNYLEEAKLEAKLEAKAETKPAEDTKED</sequence>
<dbReference type="InterPro" id="IPR013559">
    <property type="entry name" value="YheO"/>
</dbReference>
<organism evidence="3 4">
    <name type="scientific">Paenibacillus mucilaginosus (strain KNP414)</name>
    <dbReference type="NCBI Taxonomy" id="1036673"/>
    <lineage>
        <taxon>Bacteria</taxon>
        <taxon>Bacillati</taxon>
        <taxon>Bacillota</taxon>
        <taxon>Bacilli</taxon>
        <taxon>Bacillales</taxon>
        <taxon>Paenibacillaceae</taxon>
        <taxon>Paenibacillus</taxon>
    </lineage>
</organism>
<accession>F8FIK3</accession>
<dbReference type="AlphaFoldDB" id="F8FIK3"/>
<dbReference type="HOGENOM" id="CLU_080179_0_1_9"/>
<dbReference type="PANTHER" id="PTHR35568">
    <property type="entry name" value="TRANSCRIPTIONAL REGULATOR DAUR"/>
    <property type="match status" value="1"/>
</dbReference>
<name>F8FIK3_PAEMK</name>
<dbReference type="InterPro" id="IPR039446">
    <property type="entry name" value="DauR-like"/>
</dbReference>
<reference evidence="3 4" key="2">
    <citation type="journal article" date="2013" name="Genome Announc.">
        <title>Genome Sequence of Growth-Improving Paenibacillus mucilaginosus Strain KNP414.</title>
        <authorList>
            <person name="Lu J.J."/>
            <person name="Wang J.F."/>
            <person name="Hu X.F."/>
        </authorList>
    </citation>
    <scope>NUCLEOTIDE SEQUENCE [LARGE SCALE GENOMIC DNA]</scope>
    <source>
        <strain evidence="3 4">KNP414</strain>
    </source>
</reference>
<dbReference type="InterPro" id="IPR039445">
    <property type="entry name" value="DauR-like_HTH"/>
</dbReference>
<evidence type="ECO:0000313" key="3">
    <source>
        <dbReference type="EMBL" id="AEI45457.1"/>
    </source>
</evidence>
<dbReference type="EMBL" id="CP002869">
    <property type="protein sequence ID" value="AEI45457.1"/>
    <property type="molecule type" value="Genomic_DNA"/>
</dbReference>
<evidence type="ECO:0008006" key="5">
    <source>
        <dbReference type="Google" id="ProtNLM"/>
    </source>
</evidence>
<protein>
    <recommendedName>
        <fullName evidence="5">YheO domain protein</fullName>
    </recommendedName>
</protein>
<reference evidence="4" key="1">
    <citation type="submission" date="2011-06" db="EMBL/GenBank/DDBJ databases">
        <title>Complete genome sequence of Paenibacillus mucilaginosus KNP414.</title>
        <authorList>
            <person name="Wang J."/>
            <person name="Hu S."/>
            <person name="Hu X."/>
            <person name="Zhang B."/>
            <person name="Dong D."/>
            <person name="Zhang S."/>
            <person name="Zhao K."/>
            <person name="Wu D."/>
        </authorList>
    </citation>
    <scope>NUCLEOTIDE SEQUENCE [LARGE SCALE GENOMIC DNA]</scope>
    <source>
        <strain evidence="4">KNP414</strain>
    </source>
</reference>
<proteinExistence type="predicted"/>
<evidence type="ECO:0000313" key="4">
    <source>
        <dbReference type="Proteomes" id="UP000006620"/>
    </source>
</evidence>
<dbReference type="Pfam" id="PF13309">
    <property type="entry name" value="HTH_22"/>
    <property type="match status" value="1"/>
</dbReference>
<gene>
    <name evidence="3" type="ordered locus">KNP414_06945</name>
</gene>
<dbReference type="PATRIC" id="fig|1036673.3.peg.6478"/>
<dbReference type="Proteomes" id="UP000006620">
    <property type="component" value="Chromosome"/>
</dbReference>
<dbReference type="RefSeq" id="WP_013920599.1">
    <property type="nucleotide sequence ID" value="NC_015690.1"/>
</dbReference>
<feature type="domain" description="Transcriptional regulator DauR-like HTH" evidence="2">
    <location>
        <begin position="146"/>
        <end position="206"/>
    </location>
</feature>
<evidence type="ECO:0000259" key="2">
    <source>
        <dbReference type="Pfam" id="PF13309"/>
    </source>
</evidence>
<dbReference type="Pfam" id="PF08348">
    <property type="entry name" value="PAS_6"/>
    <property type="match status" value="1"/>
</dbReference>
<dbReference type="PANTHER" id="PTHR35568:SF1">
    <property type="entry name" value="TRANSCRIPTIONAL REGULATOR DAUR"/>
    <property type="match status" value="1"/>
</dbReference>